<dbReference type="OrthoDB" id="157184at2"/>
<reference evidence="9 10" key="1">
    <citation type="submission" date="2018-08" db="EMBL/GenBank/DDBJ databases">
        <title>A genome reference for cultivated species of the human gut microbiota.</title>
        <authorList>
            <person name="Zou Y."/>
            <person name="Xue W."/>
            <person name="Luo G."/>
        </authorList>
    </citation>
    <scope>NUCLEOTIDE SEQUENCE [LARGE SCALE GENOMIC DNA]</scope>
    <source>
        <strain evidence="9 10">AF26-4BH</strain>
    </source>
</reference>
<dbReference type="Gene3D" id="1.10.3720.10">
    <property type="entry name" value="MetI-like"/>
    <property type="match status" value="1"/>
</dbReference>
<dbReference type="GO" id="GO:0055085">
    <property type="term" value="P:transmembrane transport"/>
    <property type="evidence" value="ECO:0007669"/>
    <property type="project" value="InterPro"/>
</dbReference>
<comment type="caution">
    <text evidence="9">The sequence shown here is derived from an EMBL/GenBank/DDBJ whole genome shotgun (WGS) entry which is preliminary data.</text>
</comment>
<dbReference type="PANTHER" id="PTHR43744:SF9">
    <property type="entry name" value="POLYGALACTURONAN_RHAMNOGALACTURONAN TRANSPORT SYSTEM PERMEASE PROTEIN YTCP"/>
    <property type="match status" value="1"/>
</dbReference>
<evidence type="ECO:0000256" key="3">
    <source>
        <dbReference type="ARBA" id="ARBA00022475"/>
    </source>
</evidence>
<evidence type="ECO:0000256" key="4">
    <source>
        <dbReference type="ARBA" id="ARBA00022692"/>
    </source>
</evidence>
<evidence type="ECO:0000259" key="8">
    <source>
        <dbReference type="PROSITE" id="PS50928"/>
    </source>
</evidence>
<keyword evidence="4 7" id="KW-0812">Transmembrane</keyword>
<evidence type="ECO:0000313" key="10">
    <source>
        <dbReference type="Proteomes" id="UP000261166"/>
    </source>
</evidence>
<evidence type="ECO:0000256" key="5">
    <source>
        <dbReference type="ARBA" id="ARBA00022989"/>
    </source>
</evidence>
<feature type="transmembrane region" description="Helical" evidence="7">
    <location>
        <begin position="261"/>
        <end position="281"/>
    </location>
</feature>
<evidence type="ECO:0000256" key="6">
    <source>
        <dbReference type="ARBA" id="ARBA00023136"/>
    </source>
</evidence>
<feature type="transmembrane region" description="Helical" evidence="7">
    <location>
        <begin position="142"/>
        <end position="163"/>
    </location>
</feature>
<keyword evidence="5 7" id="KW-1133">Transmembrane helix</keyword>
<name>A0A3E3J5Q3_9FIRM</name>
<proteinExistence type="inferred from homology"/>
<comment type="similarity">
    <text evidence="7">Belongs to the binding-protein-dependent transport system permease family.</text>
</comment>
<evidence type="ECO:0000256" key="7">
    <source>
        <dbReference type="RuleBase" id="RU363032"/>
    </source>
</evidence>
<dbReference type="CDD" id="cd06261">
    <property type="entry name" value="TM_PBP2"/>
    <property type="match status" value="1"/>
</dbReference>
<organism evidence="9 10">
    <name type="scientific">Eisenbergiella massiliensis</name>
    <dbReference type="NCBI Taxonomy" id="1720294"/>
    <lineage>
        <taxon>Bacteria</taxon>
        <taxon>Bacillati</taxon>
        <taxon>Bacillota</taxon>
        <taxon>Clostridia</taxon>
        <taxon>Lachnospirales</taxon>
        <taxon>Lachnospiraceae</taxon>
        <taxon>Eisenbergiella</taxon>
    </lineage>
</organism>
<dbReference type="PANTHER" id="PTHR43744">
    <property type="entry name" value="ABC TRANSPORTER PERMEASE PROTEIN MG189-RELATED-RELATED"/>
    <property type="match status" value="1"/>
</dbReference>
<evidence type="ECO:0000313" key="9">
    <source>
        <dbReference type="EMBL" id="RGE74646.1"/>
    </source>
</evidence>
<dbReference type="Proteomes" id="UP000261166">
    <property type="component" value="Unassembled WGS sequence"/>
</dbReference>
<dbReference type="AlphaFoldDB" id="A0A3E3J5Q3"/>
<feature type="transmembrane region" description="Helical" evidence="7">
    <location>
        <begin position="112"/>
        <end position="130"/>
    </location>
</feature>
<comment type="subcellular location">
    <subcellularLocation>
        <location evidence="1 7">Cell membrane</location>
        <topology evidence="1 7">Multi-pass membrane protein</topology>
    </subcellularLocation>
</comment>
<protein>
    <submittedName>
        <fullName evidence="9">Carbohydrate ABC transporter permease</fullName>
    </submittedName>
</protein>
<feature type="domain" description="ABC transmembrane type-1" evidence="8">
    <location>
        <begin position="76"/>
        <end position="268"/>
    </location>
</feature>
<feature type="transmembrane region" description="Helical" evidence="7">
    <location>
        <begin position="197"/>
        <end position="219"/>
    </location>
</feature>
<dbReference type="InterPro" id="IPR000515">
    <property type="entry name" value="MetI-like"/>
</dbReference>
<sequence length="296" mass="32813">MVESKSVGKTVFSAGNAILLTAISVVCILPIIHVIMSSFSDPEALALSKGLVLWPKKFSLIGYREVLKSYTVWNGYWHTLLYVSVQTLLGVFFTSIGAYVLSRKNLKLKNPIMLLITFTMMFNGGLIPNYVLMNNLHMLDTIWSVIIPGCITPMNLIIMRTFFLSIPDSLEESAKLDGAGAWTILFRIYYPLSKASIAVIALFLIVAQWNSYFIAMIYLQDRSLWPLQLVLKDLITSQQGAAMLAVGDSASSAATLLLTRVVKYAVIVVGTLPIFCIYPFVQKYFVKGVMIGSIKG</sequence>
<dbReference type="SUPFAM" id="SSF161098">
    <property type="entry name" value="MetI-like"/>
    <property type="match status" value="1"/>
</dbReference>
<dbReference type="RefSeq" id="WP_021637971.1">
    <property type="nucleotide sequence ID" value="NZ_JBKVAZ010000015.1"/>
</dbReference>
<evidence type="ECO:0000256" key="2">
    <source>
        <dbReference type="ARBA" id="ARBA00022448"/>
    </source>
</evidence>
<accession>A0A3E3J5Q3</accession>
<dbReference type="PROSITE" id="PS50928">
    <property type="entry name" value="ABC_TM1"/>
    <property type="match status" value="1"/>
</dbReference>
<evidence type="ECO:0000256" key="1">
    <source>
        <dbReference type="ARBA" id="ARBA00004651"/>
    </source>
</evidence>
<keyword evidence="6 7" id="KW-0472">Membrane</keyword>
<feature type="transmembrane region" description="Helical" evidence="7">
    <location>
        <begin position="80"/>
        <end position="100"/>
    </location>
</feature>
<keyword evidence="3" id="KW-1003">Cell membrane</keyword>
<dbReference type="Pfam" id="PF00528">
    <property type="entry name" value="BPD_transp_1"/>
    <property type="match status" value="1"/>
</dbReference>
<gene>
    <name evidence="9" type="ORF">DWY69_01415</name>
</gene>
<dbReference type="EMBL" id="QVLU01000001">
    <property type="protein sequence ID" value="RGE74646.1"/>
    <property type="molecule type" value="Genomic_DNA"/>
</dbReference>
<dbReference type="InterPro" id="IPR035906">
    <property type="entry name" value="MetI-like_sf"/>
</dbReference>
<feature type="transmembrane region" description="Helical" evidence="7">
    <location>
        <begin position="12"/>
        <end position="36"/>
    </location>
</feature>
<keyword evidence="2 7" id="KW-0813">Transport</keyword>
<dbReference type="GO" id="GO:0005886">
    <property type="term" value="C:plasma membrane"/>
    <property type="evidence" value="ECO:0007669"/>
    <property type="project" value="UniProtKB-SubCell"/>
</dbReference>